<dbReference type="Pfam" id="PF07287">
    <property type="entry name" value="AtuA"/>
    <property type="match status" value="1"/>
</dbReference>
<dbReference type="PANTHER" id="PTHR47708:SF2">
    <property type="entry name" value="SI:CH73-132F6.5"/>
    <property type="match status" value="1"/>
</dbReference>
<feature type="domain" description="Acyclic terpene utilisation N-terminal" evidence="1">
    <location>
        <begin position="2"/>
        <end position="442"/>
    </location>
</feature>
<dbReference type="Proteomes" id="UP001595607">
    <property type="component" value="Unassembled WGS sequence"/>
</dbReference>
<organism evidence="3 4">
    <name type="scientific">Parvularcula lutaonensis</name>
    <dbReference type="NCBI Taxonomy" id="491923"/>
    <lineage>
        <taxon>Bacteria</taxon>
        <taxon>Pseudomonadati</taxon>
        <taxon>Pseudomonadota</taxon>
        <taxon>Alphaproteobacteria</taxon>
        <taxon>Parvularculales</taxon>
        <taxon>Parvularculaceae</taxon>
        <taxon>Parvularcula</taxon>
    </lineage>
</organism>
<sequence>MIRIGGASGYWGESAMATPQLLEAGVDVLVYDYLAEITMSLLARAKMKDPEGGGYAKDFVSAAMKPHLAEIAEKGVKVVSNAGGINPQACGKALRELIDRAGVDLKVAVVEGDDLKPRLAEIAEAGVKEMFSGAPLPHPMTVVSMNAYLGAFPIAAALDAGADIVVTGRCVDSAVTLGALIAHYGWQAEDLDLLAAGSLVGHLLECGPQATGGNFTDWRDVTRRAAIGYPVAEVEADGTAVITKPGGTGGLVSRGTVTEQLVYEIGDPSDYVLPDVRCDFSSVQIEETGKDRVRVSGAKGRPPPQELKVCATHVAGWRGGLTPTFYGFEASEKAEEFAAATLARAEETLRAANLAPFTEVSVEVIGTGTMFGETAPADEVVLKLAARHPEQDGIAVLLKEAAGMGLATPPGLCGFAGARPKPSPVVQLYSFLIDRSRVEATFDLGSGPQQVHQHTPSGEAAQVNAPTLPPAQRTDDMVSVMLIEAAWARSGDKGDSANVGVIARHPDLLPYLWEQLTEGVVAERFAHVLEGDVSRFAMPGPHAINFLLTRSLGGGGIASLRNDPQGKGFSQIMLTIPVEVPESLLREAWS</sequence>
<protein>
    <submittedName>
        <fullName evidence="3">Acyclic terpene utilization AtuA family protein</fullName>
    </submittedName>
</protein>
<dbReference type="RefSeq" id="WP_189570764.1">
    <property type="nucleotide sequence ID" value="NZ_BMXU01000001.1"/>
</dbReference>
<dbReference type="Pfam" id="PF23544">
    <property type="entry name" value="AtuA_ferredoxin"/>
    <property type="match status" value="1"/>
</dbReference>
<dbReference type="InterPro" id="IPR010839">
    <property type="entry name" value="AtuA_N"/>
</dbReference>
<dbReference type="EMBL" id="JBHRVA010000002">
    <property type="protein sequence ID" value="MFC3302476.1"/>
    <property type="molecule type" value="Genomic_DNA"/>
</dbReference>
<feature type="domain" description="AtuA-like ferredoxin-fold" evidence="2">
    <location>
        <begin position="481"/>
        <end position="578"/>
    </location>
</feature>
<proteinExistence type="predicted"/>
<keyword evidence="4" id="KW-1185">Reference proteome</keyword>
<name>A0ABV7MAM0_9PROT</name>
<evidence type="ECO:0000259" key="1">
    <source>
        <dbReference type="Pfam" id="PF07287"/>
    </source>
</evidence>
<gene>
    <name evidence="3" type="ORF">ACFONP_06995</name>
</gene>
<comment type="caution">
    <text evidence="3">The sequence shown here is derived from an EMBL/GenBank/DDBJ whole genome shotgun (WGS) entry which is preliminary data.</text>
</comment>
<evidence type="ECO:0000259" key="2">
    <source>
        <dbReference type="Pfam" id="PF23544"/>
    </source>
</evidence>
<evidence type="ECO:0000313" key="3">
    <source>
        <dbReference type="EMBL" id="MFC3302476.1"/>
    </source>
</evidence>
<dbReference type="PANTHER" id="PTHR47708">
    <property type="match status" value="1"/>
</dbReference>
<dbReference type="InterPro" id="IPR056362">
    <property type="entry name" value="AtuA-like_ferredoxin_dom"/>
</dbReference>
<accession>A0ABV7MAM0</accession>
<evidence type="ECO:0000313" key="4">
    <source>
        <dbReference type="Proteomes" id="UP001595607"/>
    </source>
</evidence>
<reference evidence="4" key="1">
    <citation type="journal article" date="2019" name="Int. J. Syst. Evol. Microbiol.">
        <title>The Global Catalogue of Microorganisms (GCM) 10K type strain sequencing project: providing services to taxonomists for standard genome sequencing and annotation.</title>
        <authorList>
            <consortium name="The Broad Institute Genomics Platform"/>
            <consortium name="The Broad Institute Genome Sequencing Center for Infectious Disease"/>
            <person name="Wu L."/>
            <person name="Ma J."/>
        </authorList>
    </citation>
    <scope>NUCLEOTIDE SEQUENCE [LARGE SCALE GENOMIC DNA]</scope>
    <source>
        <strain evidence="4">KCTC 22245</strain>
    </source>
</reference>